<name>A0A075HIT9_9ARCH</name>
<evidence type="ECO:0000313" key="3">
    <source>
        <dbReference type="EMBL" id="AIF16316.1"/>
    </source>
</evidence>
<sequence length="285" mass="32569">MIKIKPLDVLLWTFRRNENDVVNLYNVLSPVMQLASGGNMLNFGYWDKSNATPIMAQNKLCDLVGKMAELDSAKSLLDIGSGLSSPALRWASSYPEIEIACVNINYLQLQTAKNHLKQGISNFSIYEINSTSTMLPFSKNSADRIIALESAQHFKPFKDFISESNRILKKDGIFTFAIPVTGKKSNIKNLGMLSFTWPSEHYDRDFIIRATSKKFDVIEKMEIGSHVFEPLTDYYVKNRTKLQDIILKQYPSYVENILFKSLLKMKKASQEKLIDYLLIKCIKIK</sequence>
<evidence type="ECO:0000256" key="1">
    <source>
        <dbReference type="ARBA" id="ARBA00022679"/>
    </source>
</evidence>
<feature type="domain" description="Methyltransferase type 11" evidence="2">
    <location>
        <begin position="77"/>
        <end position="175"/>
    </location>
</feature>
<dbReference type="InterPro" id="IPR050447">
    <property type="entry name" value="Erg6_SMT_methyltransf"/>
</dbReference>
<dbReference type="InterPro" id="IPR013216">
    <property type="entry name" value="Methyltransf_11"/>
</dbReference>
<dbReference type="Gene3D" id="3.40.50.150">
    <property type="entry name" value="Vaccinia Virus protein VP39"/>
    <property type="match status" value="1"/>
</dbReference>
<dbReference type="EMBL" id="KF901051">
    <property type="protein sequence ID" value="AIF16316.1"/>
    <property type="molecule type" value="Genomic_DNA"/>
</dbReference>
<keyword evidence="3" id="KW-0489">Methyltransferase</keyword>
<dbReference type="GO" id="GO:0032259">
    <property type="term" value="P:methylation"/>
    <property type="evidence" value="ECO:0007669"/>
    <property type="project" value="UniProtKB-KW"/>
</dbReference>
<dbReference type="PANTHER" id="PTHR44068">
    <property type="entry name" value="ZGC:194242"/>
    <property type="match status" value="1"/>
</dbReference>
<reference evidence="3" key="1">
    <citation type="journal article" date="2014" name="Genome Biol. Evol.">
        <title>Pangenome evidence for extensive interdomain horizontal transfer affecting lineage core and shell genes in uncultured planktonic thaumarchaeota and euryarchaeota.</title>
        <authorList>
            <person name="Deschamps P."/>
            <person name="Zivanovic Y."/>
            <person name="Moreira D."/>
            <person name="Rodriguez-Valera F."/>
            <person name="Lopez-Garcia P."/>
        </authorList>
    </citation>
    <scope>NUCLEOTIDE SEQUENCE</scope>
</reference>
<accession>A0A075HIT9</accession>
<organism evidence="3">
    <name type="scientific">uncultured marine thaumarchaeote KM3_73_E02</name>
    <dbReference type="NCBI Taxonomy" id="1456267"/>
    <lineage>
        <taxon>Archaea</taxon>
        <taxon>Nitrososphaerota</taxon>
        <taxon>environmental samples</taxon>
    </lineage>
</organism>
<dbReference type="Pfam" id="PF08241">
    <property type="entry name" value="Methyltransf_11"/>
    <property type="match status" value="1"/>
</dbReference>
<dbReference type="GO" id="GO:0008757">
    <property type="term" value="F:S-adenosylmethionine-dependent methyltransferase activity"/>
    <property type="evidence" value="ECO:0007669"/>
    <property type="project" value="InterPro"/>
</dbReference>
<dbReference type="AlphaFoldDB" id="A0A075HIT9"/>
<proteinExistence type="predicted"/>
<protein>
    <submittedName>
        <fullName evidence="3">Methyltransferase type 11 (McyJ)</fullName>
    </submittedName>
</protein>
<dbReference type="PANTHER" id="PTHR44068:SF11">
    <property type="entry name" value="GERANYL DIPHOSPHATE 2-C-METHYLTRANSFERASE"/>
    <property type="match status" value="1"/>
</dbReference>
<evidence type="ECO:0000259" key="2">
    <source>
        <dbReference type="Pfam" id="PF08241"/>
    </source>
</evidence>
<dbReference type="SUPFAM" id="SSF53335">
    <property type="entry name" value="S-adenosyl-L-methionine-dependent methyltransferases"/>
    <property type="match status" value="1"/>
</dbReference>
<gene>
    <name evidence="3" type="primary">mcyJ</name>
</gene>
<dbReference type="InterPro" id="IPR029063">
    <property type="entry name" value="SAM-dependent_MTases_sf"/>
</dbReference>
<dbReference type="CDD" id="cd02440">
    <property type="entry name" value="AdoMet_MTases"/>
    <property type="match status" value="1"/>
</dbReference>
<keyword evidence="1 3" id="KW-0808">Transferase</keyword>